<comment type="caution">
    <text evidence="1">The sequence shown here is derived from an EMBL/GenBank/DDBJ whole genome shotgun (WGS) entry which is preliminary data.</text>
</comment>
<protein>
    <submittedName>
        <fullName evidence="1">Uncharacterized protein</fullName>
    </submittedName>
</protein>
<evidence type="ECO:0000313" key="1">
    <source>
        <dbReference type="EMBL" id="KAJ1192628.1"/>
    </source>
</evidence>
<gene>
    <name evidence="1" type="ORF">NDU88_001935</name>
</gene>
<keyword evidence="2" id="KW-1185">Reference proteome</keyword>
<dbReference type="AlphaFoldDB" id="A0AAV7UUQ9"/>
<dbReference type="EMBL" id="JANPWB010000004">
    <property type="protein sequence ID" value="KAJ1192628.1"/>
    <property type="molecule type" value="Genomic_DNA"/>
</dbReference>
<name>A0AAV7UUQ9_PLEWA</name>
<accession>A0AAV7UUQ9</accession>
<proteinExistence type="predicted"/>
<organism evidence="1 2">
    <name type="scientific">Pleurodeles waltl</name>
    <name type="common">Iberian ribbed newt</name>
    <dbReference type="NCBI Taxonomy" id="8319"/>
    <lineage>
        <taxon>Eukaryota</taxon>
        <taxon>Metazoa</taxon>
        <taxon>Chordata</taxon>
        <taxon>Craniata</taxon>
        <taxon>Vertebrata</taxon>
        <taxon>Euteleostomi</taxon>
        <taxon>Amphibia</taxon>
        <taxon>Batrachia</taxon>
        <taxon>Caudata</taxon>
        <taxon>Salamandroidea</taxon>
        <taxon>Salamandridae</taxon>
        <taxon>Pleurodelinae</taxon>
        <taxon>Pleurodeles</taxon>
    </lineage>
</organism>
<dbReference type="Proteomes" id="UP001066276">
    <property type="component" value="Chromosome 2_2"/>
</dbReference>
<sequence length="177" mass="18644">MLCEAGREDLLKPGVPGEAWVDLERPKGKAEGGVTAAVLAYLPEGNKLKAKLSSKIKGKGLTLKEPGLRSLHVKHVKVAGCSPEENLACEAERVKQQLRSLFHTIKRRVLGGVARHKGKAHETEPGLLAGIASVMEEGVAQSNFEVFSSKKLVASLGNHIESTDSGVVSGACGEASS</sequence>
<evidence type="ECO:0000313" key="2">
    <source>
        <dbReference type="Proteomes" id="UP001066276"/>
    </source>
</evidence>
<reference evidence="1" key="1">
    <citation type="journal article" date="2022" name="bioRxiv">
        <title>Sequencing and chromosome-scale assembly of the giantPleurodeles waltlgenome.</title>
        <authorList>
            <person name="Brown T."/>
            <person name="Elewa A."/>
            <person name="Iarovenko S."/>
            <person name="Subramanian E."/>
            <person name="Araus A.J."/>
            <person name="Petzold A."/>
            <person name="Susuki M."/>
            <person name="Suzuki K.-i.T."/>
            <person name="Hayashi T."/>
            <person name="Toyoda A."/>
            <person name="Oliveira C."/>
            <person name="Osipova E."/>
            <person name="Leigh N.D."/>
            <person name="Simon A."/>
            <person name="Yun M.H."/>
        </authorList>
    </citation>
    <scope>NUCLEOTIDE SEQUENCE</scope>
    <source>
        <strain evidence="1">20211129_DDA</strain>
        <tissue evidence="1">Liver</tissue>
    </source>
</reference>